<organism evidence="3 4">
    <name type="scientific">Sesamum indicum</name>
    <name type="common">Oriental sesame</name>
    <name type="synonym">Sesamum orientale</name>
    <dbReference type="NCBI Taxonomy" id="4182"/>
    <lineage>
        <taxon>Eukaryota</taxon>
        <taxon>Viridiplantae</taxon>
        <taxon>Streptophyta</taxon>
        <taxon>Embryophyta</taxon>
        <taxon>Tracheophyta</taxon>
        <taxon>Spermatophyta</taxon>
        <taxon>Magnoliopsida</taxon>
        <taxon>eudicotyledons</taxon>
        <taxon>Gunneridae</taxon>
        <taxon>Pentapetalae</taxon>
        <taxon>asterids</taxon>
        <taxon>lamiids</taxon>
        <taxon>Lamiales</taxon>
        <taxon>Pedaliaceae</taxon>
        <taxon>Sesamum</taxon>
    </lineage>
</organism>
<dbReference type="SMR" id="A0A6I9TB14"/>
<comment type="similarity">
    <text evidence="1">Belongs to the chalcone isomerase family.</text>
</comment>
<dbReference type="GO" id="GO:0009570">
    <property type="term" value="C:chloroplast stroma"/>
    <property type="evidence" value="ECO:0007669"/>
    <property type="project" value="TreeGrafter"/>
</dbReference>
<evidence type="ECO:0000313" key="5">
    <source>
        <dbReference type="RefSeq" id="XP_011081590.1"/>
    </source>
</evidence>
<accession>A0A6I9TB14</accession>
<name>A0A6I9TB14_SESIN</name>
<dbReference type="Proteomes" id="UP000504604">
    <property type="component" value="Linkage group LG6"/>
</dbReference>
<dbReference type="KEGG" id="sind:105164601"/>
<dbReference type="InterPro" id="IPR016089">
    <property type="entry name" value="Chalcone_isomerase_bundle_sf"/>
</dbReference>
<evidence type="ECO:0000313" key="6">
    <source>
        <dbReference type="RefSeq" id="XP_011081591.1"/>
    </source>
</evidence>
<dbReference type="Gene3D" id="1.10.890.20">
    <property type="match status" value="1"/>
</dbReference>
<reference evidence="4 5" key="1">
    <citation type="submission" date="2025-04" db="UniProtKB">
        <authorList>
            <consortium name="RefSeq"/>
        </authorList>
    </citation>
    <scope>IDENTIFICATION</scope>
</reference>
<dbReference type="SUPFAM" id="SSF54626">
    <property type="entry name" value="Chalcone isomerase"/>
    <property type="match status" value="1"/>
</dbReference>
<dbReference type="OrthoDB" id="18193at2759"/>
<evidence type="ECO:0000313" key="3">
    <source>
        <dbReference type="Proteomes" id="UP000504604"/>
    </source>
</evidence>
<dbReference type="GO" id="GO:0005504">
    <property type="term" value="F:fatty acid binding"/>
    <property type="evidence" value="ECO:0007669"/>
    <property type="project" value="TreeGrafter"/>
</dbReference>
<dbReference type="InterPro" id="IPR016087">
    <property type="entry name" value="Chalcone_isomerase"/>
</dbReference>
<dbReference type="Gene3D" id="3.50.70.10">
    <property type="match status" value="1"/>
</dbReference>
<dbReference type="RefSeq" id="XP_011081591.1">
    <property type="nucleotide sequence ID" value="XM_011083289.2"/>
</dbReference>
<dbReference type="PANTHER" id="PTHR47284:SF3">
    <property type="entry name" value="FATTY-ACID-BINDING PROTEIN 2"/>
    <property type="match status" value="1"/>
</dbReference>
<dbReference type="PANTHER" id="PTHR47284">
    <property type="entry name" value="FATTY-ACID-BINDING PROTEIN 2"/>
    <property type="match status" value="1"/>
</dbReference>
<evidence type="ECO:0000259" key="2">
    <source>
        <dbReference type="Pfam" id="PF16035"/>
    </source>
</evidence>
<sequence>MGNNWLFFIEPDGSSSGIFPMDPLLPHSLGGHWLCHITSFVDNSRYIYVPGSLALQEAFNCMSKFAGALVIWFAGGSSSNMKQKLPGHHIRSHSSCSKSSTQVKHISSVRHDLTAFFRNSRIRRKSAIPVVFGKISSSALKQICKQAERLQSFPVLSLAAALVPPFTNVPSNILAAPLEASSVEAQICMDQRPCEIENRGCGPCTDLYLQSLAWSKTVEPRTGVEFPTMLDKTISGQSNSSFTPEVLVGTGSRTMTIVRIKSLKVYAFGFYVHPFDVCEKLGPKYACIPEYELNKRQDFYQDLLREDINMTVRLVVSCNGIKINTVKDAFEKSLRARLLRTNPDADFSCLQKFGSMFSQDISLHVGTTINFRRTADGQLITEVGGNNVGAVKSKDLCRAFFDMYIGEIPVCEQTKEEIGKNVASIIRMC</sequence>
<feature type="domain" description="Chalcone isomerase" evidence="2">
    <location>
        <begin position="246"/>
        <end position="418"/>
    </location>
</feature>
<evidence type="ECO:0000313" key="4">
    <source>
        <dbReference type="RefSeq" id="XP_011081589.1"/>
    </source>
</evidence>
<keyword evidence="3" id="KW-1185">Reference proteome</keyword>
<dbReference type="RefSeq" id="XP_011081589.1">
    <property type="nucleotide sequence ID" value="XM_011083287.2"/>
</dbReference>
<gene>
    <name evidence="4 5 6" type="primary">LOC105164601</name>
</gene>
<dbReference type="InterPro" id="IPR016088">
    <property type="entry name" value="Chalcone_isomerase_3-sand"/>
</dbReference>
<dbReference type="AlphaFoldDB" id="A0A6I9TB14"/>
<proteinExistence type="inferred from homology"/>
<dbReference type="GeneID" id="105164601"/>
<protein>
    <submittedName>
        <fullName evidence="4 5">Fatty-acid-binding protein 2</fullName>
    </submittedName>
</protein>
<dbReference type="Pfam" id="PF16035">
    <property type="entry name" value="Chalcone_2"/>
    <property type="match status" value="1"/>
</dbReference>
<dbReference type="GO" id="GO:0016872">
    <property type="term" value="F:intramolecular lyase activity"/>
    <property type="evidence" value="ECO:0007669"/>
    <property type="project" value="InterPro"/>
</dbReference>
<dbReference type="RefSeq" id="XP_011081590.1">
    <property type="nucleotide sequence ID" value="XM_011083288.2"/>
</dbReference>
<evidence type="ECO:0000256" key="1">
    <source>
        <dbReference type="ARBA" id="ARBA00007166"/>
    </source>
</evidence>
<dbReference type="InterPro" id="IPR036298">
    <property type="entry name" value="Chalcone_isomerase_sf"/>
</dbReference>